<keyword evidence="12" id="KW-0325">Glycoprotein</keyword>
<evidence type="ECO:0000256" key="18">
    <source>
        <dbReference type="SAM" id="SignalP"/>
    </source>
</evidence>
<evidence type="ECO:0000256" key="17">
    <source>
        <dbReference type="SAM" id="MobiDB-lite"/>
    </source>
</evidence>
<evidence type="ECO:0000256" key="10">
    <source>
        <dbReference type="ARBA" id="ARBA00023136"/>
    </source>
</evidence>
<comment type="similarity">
    <text evidence="3 15">Belongs to the glypican family.</text>
</comment>
<comment type="function">
    <text evidence="16">Cell surface proteoglycan.</text>
</comment>
<dbReference type="PROSITE" id="PS01207">
    <property type="entry name" value="GLYPICAN"/>
    <property type="match status" value="1"/>
</dbReference>
<evidence type="ECO:0000256" key="8">
    <source>
        <dbReference type="ARBA" id="ARBA00022729"/>
    </source>
</evidence>
<evidence type="ECO:0000256" key="7">
    <source>
        <dbReference type="ARBA" id="ARBA00022622"/>
    </source>
</evidence>
<evidence type="ECO:0000256" key="5">
    <source>
        <dbReference type="ARBA" id="ARBA00022475"/>
    </source>
</evidence>
<dbReference type="Proteomes" id="UP000287033">
    <property type="component" value="Unassembled WGS sequence"/>
</dbReference>
<name>A0A401RRF2_CHIPU</name>
<reference evidence="19 20" key="1">
    <citation type="journal article" date="2018" name="Nat. Ecol. Evol.">
        <title>Shark genomes provide insights into elasmobranch evolution and the origin of vertebrates.</title>
        <authorList>
            <person name="Hara Y"/>
            <person name="Yamaguchi K"/>
            <person name="Onimaru K"/>
            <person name="Kadota M"/>
            <person name="Koyanagi M"/>
            <person name="Keeley SD"/>
            <person name="Tatsumi K"/>
            <person name="Tanaka K"/>
            <person name="Motone F"/>
            <person name="Kageyama Y"/>
            <person name="Nozu R"/>
            <person name="Adachi N"/>
            <person name="Nishimura O"/>
            <person name="Nakagawa R"/>
            <person name="Tanegashima C"/>
            <person name="Kiyatake I"/>
            <person name="Matsumoto R"/>
            <person name="Murakumo K"/>
            <person name="Nishida K"/>
            <person name="Terakita A"/>
            <person name="Kuratani S"/>
            <person name="Sato K"/>
            <person name="Hyodo S Kuraku.S."/>
        </authorList>
    </citation>
    <scope>NUCLEOTIDE SEQUENCE [LARGE SCALE GENOMIC DNA]</scope>
</reference>
<keyword evidence="13 16" id="KW-0357">Heparan sulfate</keyword>
<comment type="subcellular location">
    <subcellularLocation>
        <location evidence="2 16">Cell membrane</location>
        <topology evidence="2 16">Lipid-anchor</topology>
        <topology evidence="2 16">GPI-anchor</topology>
    </subcellularLocation>
    <subcellularLocation>
        <location evidence="1">Secreted</location>
        <location evidence="1">Extracellular space</location>
    </subcellularLocation>
</comment>
<evidence type="ECO:0000256" key="15">
    <source>
        <dbReference type="RuleBase" id="RU003518"/>
    </source>
</evidence>
<dbReference type="GO" id="GO:0098552">
    <property type="term" value="C:side of membrane"/>
    <property type="evidence" value="ECO:0007669"/>
    <property type="project" value="UniProtKB-KW"/>
</dbReference>
<dbReference type="PANTHER" id="PTHR10822">
    <property type="entry name" value="GLYPICAN"/>
    <property type="match status" value="1"/>
</dbReference>
<feature type="signal peptide" evidence="18">
    <location>
        <begin position="1"/>
        <end position="20"/>
    </location>
</feature>
<evidence type="ECO:0000256" key="16">
    <source>
        <dbReference type="RuleBase" id="RU003519"/>
    </source>
</evidence>
<evidence type="ECO:0000256" key="11">
    <source>
        <dbReference type="ARBA" id="ARBA00023157"/>
    </source>
</evidence>
<dbReference type="GO" id="GO:0017134">
    <property type="term" value="F:fibroblast growth factor binding"/>
    <property type="evidence" value="ECO:0007669"/>
    <property type="project" value="TreeGrafter"/>
</dbReference>
<dbReference type="GO" id="GO:0040037">
    <property type="term" value="P:negative regulation of fibroblast growth factor receptor signaling pathway"/>
    <property type="evidence" value="ECO:0007669"/>
    <property type="project" value="TreeGrafter"/>
</dbReference>
<sequence>MMWISLCLAFLGLFPSTVLGDQRLKTCSDMRMLYSSKGFSVAGAPSAEISGEHLRICPQGYTCCTSEMEDNLAKRSLSEFEAMVRNASNTVQMMLTTQHNSFDSYFQELLDQSEKNLHRKLTHMYGLLCAENSKIFKDLFSELRHYYKGANINLEEVLNEFWSRLMECQFKHQNPHYQISDEYLECMVKHAEPLRPFGEVPRFFKMRLTRVFIAARSFVRSLSLGTDVVKKVSQVPPSPECARAMMRLMYCPHCRSMASVKPCNNYCLNILKGCLANHADLDSEWRNLVDSMVQVADRFNGPSNMESLVDTIYMKIAEAIQTMRDNRAHISSKVLQGCGHLKSVSKRSTEDDPRRRGKPYSVEERPVSLATPPMDRLVTEVKMKLRDVRQLWVTLPSALCSEKVTAGLANEDRCWNGQNRGRYLPEVMADGLANQINNPEVEVDITKPDMTIRQQIMQLRIMTNRLRNAYNGNDVDFQDTSDDSSGSGSGDACLEDGCSRRRFFNAATRSPVVYAIPEQSGKSNPGNGGNVLQCSAASFHLLALALALPFFCR</sequence>
<dbReference type="GO" id="GO:0045202">
    <property type="term" value="C:synapse"/>
    <property type="evidence" value="ECO:0007669"/>
    <property type="project" value="TreeGrafter"/>
</dbReference>
<evidence type="ECO:0000256" key="2">
    <source>
        <dbReference type="ARBA" id="ARBA00004609"/>
    </source>
</evidence>
<organism evidence="19 20">
    <name type="scientific">Chiloscyllium punctatum</name>
    <name type="common">Brownbanded bambooshark</name>
    <name type="synonym">Hemiscyllium punctatum</name>
    <dbReference type="NCBI Taxonomy" id="137246"/>
    <lineage>
        <taxon>Eukaryota</taxon>
        <taxon>Metazoa</taxon>
        <taxon>Chordata</taxon>
        <taxon>Craniata</taxon>
        <taxon>Vertebrata</taxon>
        <taxon>Chondrichthyes</taxon>
        <taxon>Elasmobranchii</taxon>
        <taxon>Galeomorphii</taxon>
        <taxon>Galeoidea</taxon>
        <taxon>Orectolobiformes</taxon>
        <taxon>Hemiscylliidae</taxon>
        <taxon>Chiloscyllium</taxon>
    </lineage>
</organism>
<proteinExistence type="inferred from homology"/>
<gene>
    <name evidence="19" type="ORF">chiPu_0019290</name>
</gene>
<evidence type="ECO:0000256" key="9">
    <source>
        <dbReference type="ARBA" id="ARBA00022974"/>
    </source>
</evidence>
<evidence type="ECO:0000256" key="6">
    <source>
        <dbReference type="ARBA" id="ARBA00022525"/>
    </source>
</evidence>
<evidence type="ECO:0000256" key="1">
    <source>
        <dbReference type="ARBA" id="ARBA00004239"/>
    </source>
</evidence>
<dbReference type="AlphaFoldDB" id="A0A401RRF2"/>
<keyword evidence="20" id="KW-1185">Reference proteome</keyword>
<evidence type="ECO:0000313" key="19">
    <source>
        <dbReference type="EMBL" id="GCC20723.1"/>
    </source>
</evidence>
<dbReference type="GO" id="GO:0005886">
    <property type="term" value="C:plasma membrane"/>
    <property type="evidence" value="ECO:0007669"/>
    <property type="project" value="UniProtKB-SubCell"/>
</dbReference>
<comment type="caution">
    <text evidence="19">The sequence shown here is derived from an EMBL/GenBank/DDBJ whole genome shotgun (WGS) entry which is preliminary data.</text>
</comment>
<dbReference type="OMA" id="CNSYCRN"/>
<keyword evidence="9 16" id="KW-0654">Proteoglycan</keyword>
<evidence type="ECO:0000256" key="3">
    <source>
        <dbReference type="ARBA" id="ARBA00010260"/>
    </source>
</evidence>
<dbReference type="STRING" id="137246.A0A401RRF2"/>
<evidence type="ECO:0000256" key="4">
    <source>
        <dbReference type="ARBA" id="ARBA00014714"/>
    </source>
</evidence>
<dbReference type="PANTHER" id="PTHR10822:SF8">
    <property type="entry name" value="GLYPICAN-1"/>
    <property type="match status" value="1"/>
</dbReference>
<dbReference type="InterPro" id="IPR019803">
    <property type="entry name" value="Glypican_CS"/>
</dbReference>
<keyword evidence="11" id="KW-1015">Disulfide bond</keyword>
<accession>A0A401RRF2</accession>
<evidence type="ECO:0000256" key="13">
    <source>
        <dbReference type="ARBA" id="ARBA00023207"/>
    </source>
</evidence>
<dbReference type="GO" id="GO:1905475">
    <property type="term" value="P:regulation of protein localization to membrane"/>
    <property type="evidence" value="ECO:0007669"/>
    <property type="project" value="TreeGrafter"/>
</dbReference>
<keyword evidence="10 16" id="KW-0472">Membrane</keyword>
<dbReference type="GO" id="GO:0005576">
    <property type="term" value="C:extracellular region"/>
    <property type="evidence" value="ECO:0007669"/>
    <property type="project" value="UniProtKB-SubCell"/>
</dbReference>
<evidence type="ECO:0000256" key="14">
    <source>
        <dbReference type="ARBA" id="ARBA00023288"/>
    </source>
</evidence>
<keyword evidence="6" id="KW-0964">Secreted</keyword>
<feature type="region of interest" description="Disordered" evidence="17">
    <location>
        <begin position="342"/>
        <end position="364"/>
    </location>
</feature>
<dbReference type="InterPro" id="IPR001863">
    <property type="entry name" value="Glypican"/>
</dbReference>
<dbReference type="Pfam" id="PF01153">
    <property type="entry name" value="Glypican"/>
    <property type="match status" value="1"/>
</dbReference>
<evidence type="ECO:0000256" key="12">
    <source>
        <dbReference type="ARBA" id="ARBA00023180"/>
    </source>
</evidence>
<dbReference type="GO" id="GO:0016477">
    <property type="term" value="P:cell migration"/>
    <property type="evidence" value="ECO:0007669"/>
    <property type="project" value="TreeGrafter"/>
</dbReference>
<feature type="chain" id="PRO_5019241201" description="Glypican-1" evidence="18">
    <location>
        <begin position="21"/>
        <end position="553"/>
    </location>
</feature>
<dbReference type="EMBL" id="BEZZ01001915">
    <property type="protein sequence ID" value="GCC20723.1"/>
    <property type="molecule type" value="Genomic_DNA"/>
</dbReference>
<evidence type="ECO:0000313" key="20">
    <source>
        <dbReference type="Proteomes" id="UP000287033"/>
    </source>
</evidence>
<keyword evidence="14 16" id="KW-0449">Lipoprotein</keyword>
<keyword evidence="5" id="KW-1003">Cell membrane</keyword>
<keyword evidence="8 18" id="KW-0732">Signal</keyword>
<dbReference type="OrthoDB" id="10010764at2759"/>
<keyword evidence="7 16" id="KW-0336">GPI-anchor</keyword>
<dbReference type="GO" id="GO:0009986">
    <property type="term" value="C:cell surface"/>
    <property type="evidence" value="ECO:0007669"/>
    <property type="project" value="TreeGrafter"/>
</dbReference>
<protein>
    <recommendedName>
        <fullName evidence="4">Glypican-1</fullName>
    </recommendedName>
</protein>